<accession>A0ACB0Z6T5</accession>
<evidence type="ECO:0000313" key="2">
    <source>
        <dbReference type="Proteomes" id="UP001497535"/>
    </source>
</evidence>
<organism evidence="1 2">
    <name type="scientific">Meloidogyne enterolobii</name>
    <name type="common">Root-knot nematode worm</name>
    <name type="synonym">Meloidogyne mayaguensis</name>
    <dbReference type="NCBI Taxonomy" id="390850"/>
    <lineage>
        <taxon>Eukaryota</taxon>
        <taxon>Metazoa</taxon>
        <taxon>Ecdysozoa</taxon>
        <taxon>Nematoda</taxon>
        <taxon>Chromadorea</taxon>
        <taxon>Rhabditida</taxon>
        <taxon>Tylenchina</taxon>
        <taxon>Tylenchomorpha</taxon>
        <taxon>Tylenchoidea</taxon>
        <taxon>Meloidogynidae</taxon>
        <taxon>Meloidogyninae</taxon>
        <taxon>Meloidogyne</taxon>
    </lineage>
</organism>
<keyword evidence="2" id="KW-1185">Reference proteome</keyword>
<evidence type="ECO:0000313" key="1">
    <source>
        <dbReference type="EMBL" id="CAK5074035.1"/>
    </source>
</evidence>
<protein>
    <submittedName>
        <fullName evidence="1">Uncharacterized protein</fullName>
    </submittedName>
</protein>
<sequence>MGDKNYVVLPPRVRAIPISDLTIFGGSSGTRRYYKGKENLLKIFEKYYYSRKI</sequence>
<dbReference type="Proteomes" id="UP001497535">
    <property type="component" value="Unassembled WGS sequence"/>
</dbReference>
<proteinExistence type="predicted"/>
<comment type="caution">
    <text evidence="1">The sequence shown here is derived from an EMBL/GenBank/DDBJ whole genome shotgun (WGS) entry which is preliminary data.</text>
</comment>
<reference evidence="1" key="1">
    <citation type="submission" date="2023-11" db="EMBL/GenBank/DDBJ databases">
        <authorList>
            <person name="Poullet M."/>
        </authorList>
    </citation>
    <scope>NUCLEOTIDE SEQUENCE</scope>
    <source>
        <strain evidence="1">E1834</strain>
    </source>
</reference>
<name>A0ACB0Z6T5_MELEN</name>
<dbReference type="EMBL" id="CAVMJV010000024">
    <property type="protein sequence ID" value="CAK5074035.1"/>
    <property type="molecule type" value="Genomic_DNA"/>
</dbReference>
<gene>
    <name evidence="1" type="ORF">MENTE1834_LOCUS20735</name>
</gene>